<proteinExistence type="predicted"/>
<dbReference type="NCBIfam" id="NF033592">
    <property type="entry name" value="transpos_IS4_1"/>
    <property type="match status" value="1"/>
</dbReference>
<dbReference type="EMBL" id="SNWQ01000083">
    <property type="protein sequence ID" value="TDO25640.1"/>
    <property type="molecule type" value="Genomic_DNA"/>
</dbReference>
<dbReference type="PANTHER" id="PTHR37529">
    <property type="entry name" value="TRANSPOSASE INSG FOR INSERTION SEQUENCE ELEMENT IS4-RELATED"/>
    <property type="match status" value="1"/>
</dbReference>
<evidence type="ECO:0000313" key="4">
    <source>
        <dbReference type="EMBL" id="TDO25640.1"/>
    </source>
</evidence>
<dbReference type="GO" id="GO:0004803">
    <property type="term" value="F:transposase activity"/>
    <property type="evidence" value="ECO:0007669"/>
    <property type="project" value="InterPro"/>
</dbReference>
<sequence>MRYGWGVARVGQVKSRSGDRLTDRVGIGVLTRSFPPGLVDEVVSGLGRTEKRSRLLPARLVVYYVMALALFASDSYEEVMRRLVQGLAWTARWRGTWRVPSSPAISKARARLGPGVLAALFDRACVPVATPDTPGAFCRSWRLVAVDGTTFDVPDEPGNVARFAKPSNDQGQGAFPQVRLVALAECGTHAVFASAMDSISTGEQDLFGRLLPKIGPGMLVIADRNFLGHDLWVAAAATGADLLWRAKSDTRLPVVTELADGSYLSYLVQPGTRRRGKRIPVRVVEYTLQASESEHPHKAGEVYRLVTTILDPDAAPAEDLAAAYAQRWEIESVFDEIKTHQLDARPVLRSRDPDGVEQEIWGILLLHHAIRDLIHTSAVDAGLDPDQVSFTRALRAARRQVSDQAALSPLPPAPRRARRHR</sequence>
<accession>A0A4R6IT10</accession>
<dbReference type="Gene3D" id="3.90.350.10">
    <property type="entry name" value="Transposase Inhibitor Protein From Tn5, Chain A, domain 1"/>
    <property type="match status" value="1"/>
</dbReference>
<dbReference type="AlphaFoldDB" id="A0A4R6IT10"/>
<dbReference type="GO" id="GO:0003677">
    <property type="term" value="F:DNA binding"/>
    <property type="evidence" value="ECO:0007669"/>
    <property type="project" value="InterPro"/>
</dbReference>
<dbReference type="InterPro" id="IPR047952">
    <property type="entry name" value="Transpos_IS4"/>
</dbReference>
<reference evidence="4 5" key="1">
    <citation type="submission" date="2019-03" db="EMBL/GenBank/DDBJ databases">
        <title>Genomic Encyclopedia of Type Strains, Phase III (KMG-III): the genomes of soil and plant-associated and newly described type strains.</title>
        <authorList>
            <person name="Whitman W."/>
        </authorList>
    </citation>
    <scope>NUCLEOTIDE SEQUENCE [LARGE SCALE GENOMIC DNA]</scope>
    <source>
        <strain evidence="4 5">VKM Ac-2527</strain>
    </source>
</reference>
<dbReference type="SUPFAM" id="SSF53098">
    <property type="entry name" value="Ribonuclease H-like"/>
    <property type="match status" value="1"/>
</dbReference>
<dbReference type="PANTHER" id="PTHR37529:SF1">
    <property type="entry name" value="TRANSPOSASE INSG FOR INSERTION SEQUENCE ELEMENT IS4-RELATED"/>
    <property type="match status" value="1"/>
</dbReference>
<keyword evidence="5" id="KW-1185">Reference proteome</keyword>
<dbReference type="GO" id="GO:0006313">
    <property type="term" value="P:DNA transposition"/>
    <property type="evidence" value="ECO:0007669"/>
    <property type="project" value="InterPro"/>
</dbReference>
<organism evidence="4 5">
    <name type="scientific">Kribbella caucasensis</name>
    <dbReference type="NCBI Taxonomy" id="2512215"/>
    <lineage>
        <taxon>Bacteria</taxon>
        <taxon>Bacillati</taxon>
        <taxon>Actinomycetota</taxon>
        <taxon>Actinomycetes</taxon>
        <taxon>Propionibacteriales</taxon>
        <taxon>Kribbellaceae</taxon>
        <taxon>Kribbella</taxon>
    </lineage>
</organism>
<comment type="caution">
    <text evidence="4">The sequence shown here is derived from an EMBL/GenBank/DDBJ whole genome shotgun (WGS) entry which is preliminary data.</text>
</comment>
<gene>
    <name evidence="4" type="ORF">EV643_1831</name>
</gene>
<feature type="domain" description="Transposase IS4-like" evidence="2">
    <location>
        <begin position="143"/>
        <end position="366"/>
    </location>
</feature>
<feature type="region of interest" description="Disordered" evidence="1">
    <location>
        <begin position="401"/>
        <end position="421"/>
    </location>
</feature>
<dbReference type="Pfam" id="PF01609">
    <property type="entry name" value="DDE_Tnp_1"/>
    <property type="match status" value="1"/>
</dbReference>
<dbReference type="InterPro" id="IPR002559">
    <property type="entry name" value="Transposase_11"/>
</dbReference>
<evidence type="ECO:0000313" key="5">
    <source>
        <dbReference type="Proteomes" id="UP000295388"/>
    </source>
</evidence>
<evidence type="ECO:0000259" key="3">
    <source>
        <dbReference type="Pfam" id="PF13006"/>
    </source>
</evidence>
<protein>
    <submittedName>
        <fullName evidence="4">DDE family transposase</fullName>
    </submittedName>
</protein>
<evidence type="ECO:0000256" key="1">
    <source>
        <dbReference type="SAM" id="MobiDB-lite"/>
    </source>
</evidence>
<dbReference type="Proteomes" id="UP000295388">
    <property type="component" value="Unassembled WGS sequence"/>
</dbReference>
<dbReference type="Pfam" id="PF13006">
    <property type="entry name" value="Nterm_IS4"/>
    <property type="match status" value="1"/>
</dbReference>
<dbReference type="InterPro" id="IPR024473">
    <property type="entry name" value="Transposases_IS4_N"/>
</dbReference>
<dbReference type="InterPro" id="IPR012337">
    <property type="entry name" value="RNaseH-like_sf"/>
</dbReference>
<evidence type="ECO:0000259" key="2">
    <source>
        <dbReference type="Pfam" id="PF01609"/>
    </source>
</evidence>
<feature type="domain" description="Transposase IS4 N-terminal" evidence="3">
    <location>
        <begin position="26"/>
        <end position="122"/>
    </location>
</feature>
<name>A0A4R6IT10_9ACTN</name>